<dbReference type="OrthoDB" id="120967at2759"/>
<dbReference type="InterPro" id="IPR016137">
    <property type="entry name" value="RGS"/>
</dbReference>
<feature type="coiled-coil region" evidence="2">
    <location>
        <begin position="712"/>
        <end position="739"/>
    </location>
</feature>
<dbReference type="Pfam" id="PF08628">
    <property type="entry name" value="Nexin_C"/>
    <property type="match status" value="1"/>
</dbReference>
<protein>
    <submittedName>
        <fullName evidence="8">Similar to Saccharomyces cerevisiae YML104C MDM1 Intermediate filament protein</fullName>
    </submittedName>
</protein>
<keyword evidence="4" id="KW-0472">Membrane</keyword>
<accession>A0A0J9X405</accession>
<evidence type="ECO:0000259" key="6">
    <source>
        <dbReference type="PROSITE" id="PS50195"/>
    </source>
</evidence>
<name>A0A0J9X405_GEOCN</name>
<evidence type="ECO:0000256" key="1">
    <source>
        <dbReference type="ARBA" id="ARBA00010883"/>
    </source>
</evidence>
<evidence type="ECO:0000256" key="2">
    <source>
        <dbReference type="SAM" id="Coils"/>
    </source>
</evidence>
<dbReference type="InterPro" id="IPR036871">
    <property type="entry name" value="PX_dom_sf"/>
</dbReference>
<dbReference type="SUPFAM" id="SSF48097">
    <property type="entry name" value="Regulator of G-protein signaling, RGS"/>
    <property type="match status" value="1"/>
</dbReference>
<feature type="domain" description="PXA" evidence="7">
    <location>
        <begin position="109"/>
        <end position="297"/>
    </location>
</feature>
<evidence type="ECO:0000256" key="3">
    <source>
        <dbReference type="SAM" id="MobiDB-lite"/>
    </source>
</evidence>
<dbReference type="Pfam" id="PF00615">
    <property type="entry name" value="RGS"/>
    <property type="match status" value="1"/>
</dbReference>
<comment type="caution">
    <text evidence="8">The sequence shown here is derived from an EMBL/GenBank/DDBJ whole genome shotgun (WGS) entry which is preliminary data.</text>
</comment>
<dbReference type="SUPFAM" id="SSF64268">
    <property type="entry name" value="PX domain"/>
    <property type="match status" value="1"/>
</dbReference>
<feature type="region of interest" description="Disordered" evidence="3">
    <location>
        <begin position="611"/>
        <end position="664"/>
    </location>
</feature>
<dbReference type="PROSITE" id="PS50195">
    <property type="entry name" value="PX"/>
    <property type="match status" value="1"/>
</dbReference>
<dbReference type="InterPro" id="IPR003114">
    <property type="entry name" value="Phox_assoc"/>
</dbReference>
<dbReference type="STRING" id="1173061.A0A0J9X405"/>
<keyword evidence="9" id="KW-1185">Reference proteome</keyword>
<feature type="domain" description="PX" evidence="6">
    <location>
        <begin position="747"/>
        <end position="866"/>
    </location>
</feature>
<dbReference type="Gene3D" id="1.10.167.10">
    <property type="entry name" value="Regulator of G-protein Signalling 4, domain 2"/>
    <property type="match status" value="1"/>
</dbReference>
<dbReference type="SMART" id="SM00312">
    <property type="entry name" value="PX"/>
    <property type="match status" value="1"/>
</dbReference>
<dbReference type="SMART" id="SM00315">
    <property type="entry name" value="RGS"/>
    <property type="match status" value="1"/>
</dbReference>
<evidence type="ECO:0000313" key="8">
    <source>
        <dbReference type="EMBL" id="CDO51474.1"/>
    </source>
</evidence>
<evidence type="ECO:0000313" key="9">
    <source>
        <dbReference type="Proteomes" id="UP000242525"/>
    </source>
</evidence>
<feature type="domain" description="RGS" evidence="5">
    <location>
        <begin position="422"/>
        <end position="557"/>
    </location>
</feature>
<keyword evidence="4" id="KW-0812">Transmembrane</keyword>
<sequence length="1056" mass="119304">MPKPITVLGQQISIEAVVLVALGAAASMYVVRELLSLIFWRALILWAGVSTALVAFGFVALWAPNADNIKKKKKSLKQTLVPLAFTRKWSASPKNTENTTVPEAVYPQSFLVSTAIDQLIEYIIRDFVSSWFQGISQNQEFPMQVDSTIRHALIMLSMRMKDIEWSDMLVTKMMPIVTDHFHNFVAAETAVRERSMGRDLTDNKEFQYAVAGQYCHGRLHPSVALKHYRYADYRKGWLRNLVDRFIPLLLGTSSSSIVVNHLSRDILACSVLFPVLSMFSDSDFWNQMIVNTAGPTLQDRQKVEKLMKALNEHATGNANGSKSVTIRLSPTADQGAYEKFIRDINKIRTLPEARQARYYMSVQLKRSVKQGNNPVYVSRLQTAKNMIDRQIAKISGQQLERRSTADLKLGGINTKDPREDYTLKDILNDPACAVYFMEYMDQSRRTMLVQFWLTVNSLRNPLEDDINDNDTNDTTTTTINENDIAQIYKTYFNGRMPYISAENEKAVAMFVKSKKQSPEQYIKARNAILQTQASVYKAMKVRDLVNFKKSDLFLKFLASDRTVSSASNNSPSATKSSVDALQLDSIDYQEPGDTFKAVAAVEEAFNNIMESTPVNSKPNAFLDDEEKPKKDNYKPLFESDSETDSEEDDNEDSEGDGASTEGDELHLAAPGDLSLTEAISILSSEIDVLYRQEAVLEPLLHKAELTNNIGNLRILRKSKASLEKEIQRKELQRQQYIVQESDNSLFGRSNIQIRSYMSSSDQGGHYMLYIIEVERLASDGSVSAGWVVARRYSQFFQLHQHLRTRFPQVKKLDFPKKGVVLKFQHKSFVDARKIALQNYLRELLKMPDVCRSKSFRLFLSSETFSLDSLSSNASTETSSLNDGDTEEIDLRKSITSDIDAEAELDLARPFIQPICDLFIQVFGFDRGNNWLRGRAVVVVVQQILGGTIEKKIRESVAGLANEQNITNLIQKITDSIWPEGKMKGPSPVRTNSEKLKCKHDAEVIVHGLIRDASIKIVGGSSSRYASTHVFGMFQNEILNAHLVYTLLDVIIEQLFD</sequence>
<dbReference type="GO" id="GO:0035091">
    <property type="term" value="F:phosphatidylinositol binding"/>
    <property type="evidence" value="ECO:0007669"/>
    <property type="project" value="InterPro"/>
</dbReference>
<dbReference type="CDD" id="cd06876">
    <property type="entry name" value="PX_MDM1p"/>
    <property type="match status" value="1"/>
</dbReference>
<dbReference type="Pfam" id="PF02194">
    <property type="entry name" value="PXA"/>
    <property type="match status" value="1"/>
</dbReference>
<dbReference type="EMBL" id="CCBN010000001">
    <property type="protein sequence ID" value="CDO51474.1"/>
    <property type="molecule type" value="Genomic_DNA"/>
</dbReference>
<evidence type="ECO:0000259" key="5">
    <source>
        <dbReference type="PROSITE" id="PS50132"/>
    </source>
</evidence>
<feature type="transmembrane region" description="Helical" evidence="4">
    <location>
        <begin position="43"/>
        <end position="63"/>
    </location>
</feature>
<dbReference type="PANTHER" id="PTHR22775:SF3">
    <property type="entry name" value="SORTING NEXIN-13"/>
    <property type="match status" value="1"/>
</dbReference>
<dbReference type="PROSITE" id="PS51207">
    <property type="entry name" value="PXA"/>
    <property type="match status" value="1"/>
</dbReference>
<comment type="similarity">
    <text evidence="1">Belongs to the sorting nexin family.</text>
</comment>
<dbReference type="Pfam" id="PF00787">
    <property type="entry name" value="PX"/>
    <property type="match status" value="1"/>
</dbReference>
<dbReference type="AlphaFoldDB" id="A0A0J9X405"/>
<dbReference type="PROSITE" id="PS50132">
    <property type="entry name" value="RGS"/>
    <property type="match status" value="1"/>
</dbReference>
<dbReference type="SMART" id="SM00313">
    <property type="entry name" value="PXA"/>
    <property type="match status" value="1"/>
</dbReference>
<dbReference type="InterPro" id="IPR001683">
    <property type="entry name" value="PX_dom"/>
</dbReference>
<dbReference type="PANTHER" id="PTHR22775">
    <property type="entry name" value="SORTING NEXIN"/>
    <property type="match status" value="1"/>
</dbReference>
<reference evidence="8" key="1">
    <citation type="submission" date="2014-03" db="EMBL/GenBank/DDBJ databases">
        <authorList>
            <person name="Casaregola S."/>
        </authorList>
    </citation>
    <scope>NUCLEOTIDE SEQUENCE [LARGE SCALE GENOMIC DNA]</scope>
    <source>
        <strain evidence="8">CLIB 918</strain>
    </source>
</reference>
<evidence type="ECO:0000256" key="4">
    <source>
        <dbReference type="SAM" id="Phobius"/>
    </source>
</evidence>
<dbReference type="Proteomes" id="UP000242525">
    <property type="component" value="Unassembled WGS sequence"/>
</dbReference>
<evidence type="ECO:0000259" key="7">
    <source>
        <dbReference type="PROSITE" id="PS51207"/>
    </source>
</evidence>
<dbReference type="InterPro" id="IPR036305">
    <property type="entry name" value="RGS_sf"/>
</dbReference>
<dbReference type="InterPro" id="IPR013937">
    <property type="entry name" value="Sorting_nexin_C"/>
</dbReference>
<keyword evidence="2" id="KW-0175">Coiled coil</keyword>
<dbReference type="InterPro" id="IPR044926">
    <property type="entry name" value="RGS_subdomain_2"/>
</dbReference>
<feature type="transmembrane region" description="Helical" evidence="4">
    <location>
        <begin position="12"/>
        <end position="31"/>
    </location>
</feature>
<proteinExistence type="inferred from homology"/>
<keyword evidence="4" id="KW-1133">Transmembrane helix</keyword>
<dbReference type="Gene3D" id="3.30.1520.10">
    <property type="entry name" value="Phox-like domain"/>
    <property type="match status" value="1"/>
</dbReference>
<feature type="compositionally biased region" description="Acidic residues" evidence="3">
    <location>
        <begin position="639"/>
        <end position="655"/>
    </location>
</feature>
<gene>
    <name evidence="8" type="ORF">BN980_GECA01s06830g</name>
</gene>
<organism evidence="8 9">
    <name type="scientific">Geotrichum candidum</name>
    <name type="common">Oospora lactis</name>
    <name type="synonym">Dipodascus geotrichum</name>
    <dbReference type="NCBI Taxonomy" id="1173061"/>
    <lineage>
        <taxon>Eukaryota</taxon>
        <taxon>Fungi</taxon>
        <taxon>Dikarya</taxon>
        <taxon>Ascomycota</taxon>
        <taxon>Saccharomycotina</taxon>
        <taxon>Dipodascomycetes</taxon>
        <taxon>Dipodascales</taxon>
        <taxon>Dipodascaceae</taxon>
        <taxon>Geotrichum</taxon>
    </lineage>
</organism>